<name>A0ABQ4EGI4_9ACTN</name>
<proteinExistence type="predicted"/>
<protein>
    <submittedName>
        <fullName evidence="2">Uncharacterized protein</fullName>
    </submittedName>
</protein>
<organism evidence="2 3">
    <name type="scientific">Plantactinospora mayteni</name>
    <dbReference type="NCBI Taxonomy" id="566021"/>
    <lineage>
        <taxon>Bacteria</taxon>
        <taxon>Bacillati</taxon>
        <taxon>Actinomycetota</taxon>
        <taxon>Actinomycetes</taxon>
        <taxon>Micromonosporales</taxon>
        <taxon>Micromonosporaceae</taxon>
        <taxon>Plantactinospora</taxon>
    </lineage>
</organism>
<dbReference type="EMBL" id="BONX01000002">
    <property type="protein sequence ID" value="GIG93840.1"/>
    <property type="molecule type" value="Genomic_DNA"/>
</dbReference>
<comment type="caution">
    <text evidence="2">The sequence shown here is derived from an EMBL/GenBank/DDBJ whole genome shotgun (WGS) entry which is preliminary data.</text>
</comment>
<feature type="region of interest" description="Disordered" evidence="1">
    <location>
        <begin position="238"/>
        <end position="259"/>
    </location>
</feature>
<evidence type="ECO:0000313" key="2">
    <source>
        <dbReference type="EMBL" id="GIG93840.1"/>
    </source>
</evidence>
<gene>
    <name evidence="2" type="ORF">Pma05_04130</name>
</gene>
<keyword evidence="3" id="KW-1185">Reference proteome</keyword>
<sequence length="292" mass="31635">MTTLTGVPVVGGPFDAEAARTQAKDLLQKLSTWIDQLATAIAALKDSVWTQVAGIGSWLTEVVKLGEELLRGARGLLEEAWVVPFALVNDIGLWMQIQHRAQNIQNHTTERAIDRNVARRGEATDKPWAGHLYDAYTSEIPIQNGAIRNVSTLAEKAANSLAVCFAAGITMYATWLSAVYQAATFLIRLRLNPTLITSGSDYSTFGRLIVTATAATYAANQAIAAQASRLATLAADRDGLTQPDQPQPGHLGADANWPNPFNDRSFVRVKLDPSGRRVRVEGGPEYSINKIP</sequence>
<reference evidence="2 3" key="1">
    <citation type="submission" date="2021-01" db="EMBL/GenBank/DDBJ databases">
        <title>Whole genome shotgun sequence of Plantactinospora mayteni NBRC 109088.</title>
        <authorList>
            <person name="Komaki H."/>
            <person name="Tamura T."/>
        </authorList>
    </citation>
    <scope>NUCLEOTIDE SEQUENCE [LARGE SCALE GENOMIC DNA]</scope>
    <source>
        <strain evidence="2 3">NBRC 109088</strain>
    </source>
</reference>
<dbReference type="Proteomes" id="UP000621500">
    <property type="component" value="Unassembled WGS sequence"/>
</dbReference>
<dbReference type="RefSeq" id="WP_203855493.1">
    <property type="nucleotide sequence ID" value="NZ_BAAAZQ010000003.1"/>
</dbReference>
<evidence type="ECO:0000256" key="1">
    <source>
        <dbReference type="SAM" id="MobiDB-lite"/>
    </source>
</evidence>
<evidence type="ECO:0000313" key="3">
    <source>
        <dbReference type="Proteomes" id="UP000621500"/>
    </source>
</evidence>
<accession>A0ABQ4EGI4</accession>